<proteinExistence type="predicted"/>
<accession>A0AAF3JB05</accession>
<feature type="domain" description="Transcription termination and cleavage factor C-terminal" evidence="1">
    <location>
        <begin position="89"/>
        <end position="121"/>
    </location>
</feature>
<evidence type="ECO:0000259" key="1">
    <source>
        <dbReference type="Pfam" id="PF14304"/>
    </source>
</evidence>
<evidence type="ECO:0000313" key="2">
    <source>
        <dbReference type="Proteomes" id="UP000887575"/>
    </source>
</evidence>
<protein>
    <recommendedName>
        <fullName evidence="1">Transcription termination and cleavage factor C-terminal domain-containing protein</fullName>
    </recommendedName>
</protein>
<organism evidence="2 3">
    <name type="scientific">Mesorhabditis belari</name>
    <dbReference type="NCBI Taxonomy" id="2138241"/>
    <lineage>
        <taxon>Eukaryota</taxon>
        <taxon>Metazoa</taxon>
        <taxon>Ecdysozoa</taxon>
        <taxon>Nematoda</taxon>
        <taxon>Chromadorea</taxon>
        <taxon>Rhabditida</taxon>
        <taxon>Rhabditina</taxon>
        <taxon>Rhabditomorpha</taxon>
        <taxon>Rhabditoidea</taxon>
        <taxon>Rhabditidae</taxon>
        <taxon>Mesorhabditinae</taxon>
        <taxon>Mesorhabditis</taxon>
    </lineage>
</organism>
<dbReference type="AlphaFoldDB" id="A0AAF3JB05"/>
<dbReference type="InterPro" id="IPR038192">
    <property type="entry name" value="CSTF_C_sf"/>
</dbReference>
<evidence type="ECO:0000313" key="3">
    <source>
        <dbReference type="WBParaSite" id="MBELARI_LOCUS7458"/>
    </source>
</evidence>
<dbReference type="GO" id="GO:0031124">
    <property type="term" value="P:mRNA 3'-end processing"/>
    <property type="evidence" value="ECO:0007669"/>
    <property type="project" value="InterPro"/>
</dbReference>
<name>A0AAF3JB05_9BILA</name>
<sequence length="130" mass="14581">MRYSTPTVLCQFLQLTEEEIAILPPGDWERVIELRNQNTPGPSAQPPSTMINHPVFITCHRRNSLHPGLGILVLPQLPAQQQRQMADEDSQQAALLVQVLQMTEEEIAILPPGDRERVIELPIKSTTIKG</sequence>
<dbReference type="WBParaSite" id="MBELARI_LOCUS7458">
    <property type="protein sequence ID" value="MBELARI_LOCUS7458"/>
    <property type="gene ID" value="MBELARI_LOCUS7458"/>
</dbReference>
<dbReference type="InterPro" id="IPR026896">
    <property type="entry name" value="CSTF_C"/>
</dbReference>
<reference evidence="3" key="1">
    <citation type="submission" date="2024-02" db="UniProtKB">
        <authorList>
            <consortium name="WormBaseParasite"/>
        </authorList>
    </citation>
    <scope>IDENTIFICATION</scope>
</reference>
<keyword evidence="2" id="KW-1185">Reference proteome</keyword>
<dbReference type="Pfam" id="PF14304">
    <property type="entry name" value="CSTF_C"/>
    <property type="match status" value="2"/>
</dbReference>
<dbReference type="Gene3D" id="1.10.20.70">
    <property type="entry name" value="Transcription termination and cleavage factor, C-terminal domain"/>
    <property type="match status" value="2"/>
</dbReference>
<dbReference type="Proteomes" id="UP000887575">
    <property type="component" value="Unassembled WGS sequence"/>
</dbReference>
<feature type="domain" description="Transcription termination and cleavage factor C-terminal" evidence="1">
    <location>
        <begin position="9"/>
        <end position="37"/>
    </location>
</feature>